<dbReference type="Pfam" id="PF02223">
    <property type="entry name" value="Thymidylate_kin"/>
    <property type="match status" value="1"/>
</dbReference>
<evidence type="ECO:0000259" key="9">
    <source>
        <dbReference type="Pfam" id="PF02223"/>
    </source>
</evidence>
<dbReference type="SUPFAM" id="SSF52540">
    <property type="entry name" value="P-loop containing nucleoside triphosphate hydrolases"/>
    <property type="match status" value="1"/>
</dbReference>
<evidence type="ECO:0000256" key="6">
    <source>
        <dbReference type="ARBA" id="ARBA00022840"/>
    </source>
</evidence>
<dbReference type="InterPro" id="IPR027417">
    <property type="entry name" value="P-loop_NTPase"/>
</dbReference>
<evidence type="ECO:0000256" key="7">
    <source>
        <dbReference type="ARBA" id="ARBA00048743"/>
    </source>
</evidence>
<evidence type="ECO:0000313" key="11">
    <source>
        <dbReference type="Proteomes" id="UP000177407"/>
    </source>
</evidence>
<comment type="caution">
    <text evidence="8">Lacks conserved residue(s) required for the propagation of feature annotation.</text>
</comment>
<dbReference type="GO" id="GO:0004798">
    <property type="term" value="F:dTMP kinase activity"/>
    <property type="evidence" value="ECO:0007669"/>
    <property type="project" value="UniProtKB-UniRule"/>
</dbReference>
<evidence type="ECO:0000256" key="3">
    <source>
        <dbReference type="ARBA" id="ARBA00022727"/>
    </source>
</evidence>
<accession>A0A1F5S3B4</accession>
<gene>
    <name evidence="8" type="primary">tmk</name>
    <name evidence="10" type="ORF">A2257_01455</name>
</gene>
<dbReference type="Proteomes" id="UP000177407">
    <property type="component" value="Unassembled WGS sequence"/>
</dbReference>
<reference evidence="10 11" key="1">
    <citation type="journal article" date="2016" name="Nat. Commun.">
        <title>Thousands of microbial genomes shed light on interconnected biogeochemical processes in an aquifer system.</title>
        <authorList>
            <person name="Anantharaman K."/>
            <person name="Brown C.T."/>
            <person name="Hug L.A."/>
            <person name="Sharon I."/>
            <person name="Castelle C.J."/>
            <person name="Probst A.J."/>
            <person name="Thomas B.C."/>
            <person name="Singh A."/>
            <person name="Wilkins M.J."/>
            <person name="Karaoz U."/>
            <person name="Brodie E.L."/>
            <person name="Williams K.H."/>
            <person name="Hubbard S.S."/>
            <person name="Banfield J.F."/>
        </authorList>
    </citation>
    <scope>NUCLEOTIDE SEQUENCE [LARGE SCALE GENOMIC DNA]</scope>
</reference>
<dbReference type="EC" id="2.7.4.9" evidence="8"/>
<name>A0A1F5S3B4_9BACT</name>
<evidence type="ECO:0000256" key="2">
    <source>
        <dbReference type="ARBA" id="ARBA00022679"/>
    </source>
</evidence>
<feature type="domain" description="Thymidylate kinase-like" evidence="9">
    <location>
        <begin position="8"/>
        <end position="192"/>
    </location>
</feature>
<dbReference type="InterPro" id="IPR018094">
    <property type="entry name" value="Thymidylate_kinase"/>
</dbReference>
<dbReference type="GO" id="GO:0006227">
    <property type="term" value="P:dUDP biosynthetic process"/>
    <property type="evidence" value="ECO:0007669"/>
    <property type="project" value="TreeGrafter"/>
</dbReference>
<proteinExistence type="inferred from homology"/>
<comment type="caution">
    <text evidence="10">The sequence shown here is derived from an EMBL/GenBank/DDBJ whole genome shotgun (WGS) entry which is preliminary data.</text>
</comment>
<evidence type="ECO:0000256" key="1">
    <source>
        <dbReference type="ARBA" id="ARBA00009776"/>
    </source>
</evidence>
<evidence type="ECO:0000256" key="4">
    <source>
        <dbReference type="ARBA" id="ARBA00022741"/>
    </source>
</evidence>
<dbReference type="PANTHER" id="PTHR10344">
    <property type="entry name" value="THYMIDYLATE KINASE"/>
    <property type="match status" value="1"/>
</dbReference>
<dbReference type="GO" id="GO:0006233">
    <property type="term" value="P:dTDP biosynthetic process"/>
    <property type="evidence" value="ECO:0007669"/>
    <property type="project" value="InterPro"/>
</dbReference>
<dbReference type="GO" id="GO:0005737">
    <property type="term" value="C:cytoplasm"/>
    <property type="evidence" value="ECO:0007669"/>
    <property type="project" value="TreeGrafter"/>
</dbReference>
<dbReference type="EMBL" id="MFGA01000016">
    <property type="protein sequence ID" value="OGF21062.1"/>
    <property type="molecule type" value="Genomic_DNA"/>
</dbReference>
<dbReference type="InterPro" id="IPR039430">
    <property type="entry name" value="Thymidylate_kin-like_dom"/>
</dbReference>
<sequence length="222" mass="25759">MKGKLIVIDGTDGSGKHTQTELLTKNLRARGRKVATLDFPQYYNNFFGALLKKYLSGDFGNPVEINPYLTSVLFAADRFESSQKIKDWLKRGYIVILDRYVSSNQIHQGAKIKNPKKRKEFLEWLDKMEFCVFKLPRPNIIIYLHVDSKNAQRLIAKKSRRADGYEKDIAFQRASEKQSQKLVKEMNNWKKIECVIRGKLLSPEDISEKISTEVEKVISRDK</sequence>
<comment type="catalytic activity">
    <reaction evidence="7 8">
        <text>dTMP + ATP = dTDP + ADP</text>
        <dbReference type="Rhea" id="RHEA:13517"/>
        <dbReference type="ChEBI" id="CHEBI:30616"/>
        <dbReference type="ChEBI" id="CHEBI:58369"/>
        <dbReference type="ChEBI" id="CHEBI:63528"/>
        <dbReference type="ChEBI" id="CHEBI:456216"/>
        <dbReference type="EC" id="2.7.4.9"/>
    </reaction>
</comment>
<dbReference type="HAMAP" id="MF_00165">
    <property type="entry name" value="Thymidylate_kinase"/>
    <property type="match status" value="1"/>
</dbReference>
<keyword evidence="4 8" id="KW-0547">Nucleotide-binding</keyword>
<comment type="function">
    <text evidence="8">Phosphorylation of dTMP to form dTDP in both de novo and salvage pathways of dTTP synthesis.</text>
</comment>
<keyword evidence="3 8" id="KW-0545">Nucleotide biosynthesis</keyword>
<dbReference type="AlphaFoldDB" id="A0A1F5S3B4"/>
<comment type="similarity">
    <text evidence="1 8">Belongs to the thymidylate kinase family.</text>
</comment>
<evidence type="ECO:0000256" key="5">
    <source>
        <dbReference type="ARBA" id="ARBA00022777"/>
    </source>
</evidence>
<dbReference type="NCBIfam" id="TIGR00041">
    <property type="entry name" value="DTMP_kinase"/>
    <property type="match status" value="1"/>
</dbReference>
<dbReference type="PANTHER" id="PTHR10344:SF4">
    <property type="entry name" value="UMP-CMP KINASE 2, MITOCHONDRIAL"/>
    <property type="match status" value="1"/>
</dbReference>
<protein>
    <recommendedName>
        <fullName evidence="8">Thymidylate kinase</fullName>
        <ecNumber evidence="8">2.7.4.9</ecNumber>
    </recommendedName>
    <alternativeName>
        <fullName evidence="8">dTMP kinase</fullName>
    </alternativeName>
</protein>
<dbReference type="GO" id="GO:0005524">
    <property type="term" value="F:ATP binding"/>
    <property type="evidence" value="ECO:0007669"/>
    <property type="project" value="UniProtKB-UniRule"/>
</dbReference>
<evidence type="ECO:0000313" key="10">
    <source>
        <dbReference type="EMBL" id="OGF21062.1"/>
    </source>
</evidence>
<dbReference type="CDD" id="cd01672">
    <property type="entry name" value="TMPK"/>
    <property type="match status" value="1"/>
</dbReference>
<dbReference type="GO" id="GO:0006235">
    <property type="term" value="P:dTTP biosynthetic process"/>
    <property type="evidence" value="ECO:0007669"/>
    <property type="project" value="UniProtKB-UniRule"/>
</dbReference>
<keyword evidence="5 8" id="KW-0418">Kinase</keyword>
<keyword evidence="6 8" id="KW-0067">ATP-binding</keyword>
<dbReference type="Gene3D" id="3.40.50.300">
    <property type="entry name" value="P-loop containing nucleotide triphosphate hydrolases"/>
    <property type="match status" value="1"/>
</dbReference>
<evidence type="ECO:0000256" key="8">
    <source>
        <dbReference type="HAMAP-Rule" id="MF_00165"/>
    </source>
</evidence>
<keyword evidence="2 8" id="KW-0808">Transferase</keyword>
<organism evidence="10 11">
    <name type="scientific">Candidatus Falkowbacteria bacterium RIFOXYA2_FULL_38_12</name>
    <dbReference type="NCBI Taxonomy" id="1797993"/>
    <lineage>
        <taxon>Bacteria</taxon>
        <taxon>Candidatus Falkowiibacteriota</taxon>
    </lineage>
</organism>